<evidence type="ECO:0000313" key="2">
    <source>
        <dbReference type="Proteomes" id="UP000199041"/>
    </source>
</evidence>
<reference evidence="1 2" key="1">
    <citation type="submission" date="2016-10" db="EMBL/GenBank/DDBJ databases">
        <authorList>
            <person name="de Groot N.N."/>
        </authorList>
    </citation>
    <scope>NUCLEOTIDE SEQUENCE [LARGE SCALE GENOMIC DNA]</scope>
    <source>
        <strain evidence="1 2">Vu-144</strain>
    </source>
</reference>
<protein>
    <submittedName>
        <fullName evidence="1">Uncharacterized protein</fullName>
    </submittedName>
</protein>
<dbReference type="EMBL" id="FNQY01000023">
    <property type="protein sequence ID" value="SEA50417.1"/>
    <property type="molecule type" value="Genomic_DNA"/>
</dbReference>
<name>A0A1H4BQS5_9BACT</name>
<organism evidence="1 2">
    <name type="scientific">Arachidicoccus rhizosphaerae</name>
    <dbReference type="NCBI Taxonomy" id="551991"/>
    <lineage>
        <taxon>Bacteria</taxon>
        <taxon>Pseudomonadati</taxon>
        <taxon>Bacteroidota</taxon>
        <taxon>Chitinophagia</taxon>
        <taxon>Chitinophagales</taxon>
        <taxon>Chitinophagaceae</taxon>
        <taxon>Arachidicoccus</taxon>
    </lineage>
</organism>
<evidence type="ECO:0000313" key="1">
    <source>
        <dbReference type="EMBL" id="SEA50417.1"/>
    </source>
</evidence>
<proteinExistence type="predicted"/>
<dbReference type="AlphaFoldDB" id="A0A1H4BQS5"/>
<feature type="non-terminal residue" evidence="1">
    <location>
        <position position="1"/>
    </location>
</feature>
<gene>
    <name evidence="1" type="ORF">SAMN05192529_12351</name>
</gene>
<dbReference type="Proteomes" id="UP000199041">
    <property type="component" value="Unassembled WGS sequence"/>
</dbReference>
<keyword evidence="2" id="KW-1185">Reference proteome</keyword>
<accession>A0A1H4BQS5</accession>
<sequence length="39" mass="4492">EKIIFTRFNQLVDNLSFININITSLPDFPETLYANGVFS</sequence>